<reference evidence="5" key="1">
    <citation type="submission" date="2016-06" db="UniProtKB">
        <authorList>
            <consortium name="WormBaseParasite"/>
        </authorList>
    </citation>
    <scope>IDENTIFICATION</scope>
</reference>
<dbReference type="InterPro" id="IPR036047">
    <property type="entry name" value="F-box-like_dom_sf"/>
</dbReference>
<dbReference type="Proteomes" id="UP000279833">
    <property type="component" value="Unassembled WGS sequence"/>
</dbReference>
<feature type="compositionally biased region" description="Low complexity" evidence="1">
    <location>
        <begin position="307"/>
        <end position="334"/>
    </location>
</feature>
<name>A0A183JC51_9TREM</name>
<evidence type="ECO:0000313" key="3">
    <source>
        <dbReference type="EMBL" id="VDO60452.1"/>
    </source>
</evidence>
<dbReference type="GO" id="GO:0031398">
    <property type="term" value="P:positive regulation of protein ubiquitination"/>
    <property type="evidence" value="ECO:0007669"/>
    <property type="project" value="TreeGrafter"/>
</dbReference>
<accession>A0A183JC51</accession>
<evidence type="ECO:0000313" key="4">
    <source>
        <dbReference type="Proteomes" id="UP000279833"/>
    </source>
</evidence>
<dbReference type="PANTHER" id="PTHR20933:SF3">
    <property type="entry name" value="F-BOX ONLY PROTEIN 33"/>
    <property type="match status" value="1"/>
</dbReference>
<sequence length="642" mass="72771">MALDFGSSVQSWSFLPYHIVKRIYSYLGDEVVYVSTVCKHWRGVAYTDRSVWKKLHICPPNFPEVEALKNQIIPMKICNEVSLEFDPRNESHVAVLEYTLSALCSNAGIHSISLRPTLKLLYNKSSLNISNRLSKKIINALCEVIMNAKCLKNFYWGGTYCGSYEVSRVLQSLTKNQKHNLLSLQIIRLFQINQSMSYLNTRLFIFSNLNQFSINYLNLSEDILLILSRNSNHLRILKLFVQNSVQDLPIIRNQIWRHVHEILPNLRVTLFLICVNDLKQSTIHSNSINQRMSFIQNTTQELDNQLPLPSSYSSMSPSHSVTSTSSSPTSSSSPHIPVQCRLENEREQHLREDHHPYGEQNQIYQLLSTKLLPSALPLNSIYIYYCKPDPLSYLIQYLMDTFAMSLEHFYLIDTFNIISSMFSSYSSHHSLLLDSTSDFDILSCDSSYDLFDYEDKSCSNNNYYSGNFLLPVSTSLSLTSSSSSLPVPSGSCLSGDQIHQSLIAPISLHKMVEQIEYSSNSEIILPKNGNDSLSIMKSTACEESAIDKGGGSDTSVVSHSALISTHDSINTTKTNVNDYCDYLPYDCNYYSNFSEAPQSSTSSNLVFYSPNLYKAPDDVNPDPFVMLAWRCQQLSHFTLIGK</sequence>
<dbReference type="STRING" id="6186.A0A183JC51"/>
<feature type="domain" description="F-box" evidence="2">
    <location>
        <begin position="12"/>
        <end position="57"/>
    </location>
</feature>
<dbReference type="InterPro" id="IPR001810">
    <property type="entry name" value="F-box_dom"/>
</dbReference>
<feature type="region of interest" description="Disordered" evidence="1">
    <location>
        <begin position="306"/>
        <end position="338"/>
    </location>
</feature>
<gene>
    <name evidence="3" type="ORF">SCUD_LOCUS258</name>
</gene>
<dbReference type="Gene3D" id="3.80.10.10">
    <property type="entry name" value="Ribonuclease Inhibitor"/>
    <property type="match status" value="1"/>
</dbReference>
<proteinExistence type="predicted"/>
<dbReference type="PANTHER" id="PTHR20933">
    <property type="entry name" value="F-BOX ONLY PROTEIN 33"/>
    <property type="match status" value="1"/>
</dbReference>
<evidence type="ECO:0000313" key="5">
    <source>
        <dbReference type="WBParaSite" id="SCUD_0000025701-mRNA-1"/>
    </source>
</evidence>
<dbReference type="InterPro" id="IPR032675">
    <property type="entry name" value="LRR_dom_sf"/>
</dbReference>
<evidence type="ECO:0000259" key="2">
    <source>
        <dbReference type="Pfam" id="PF12937"/>
    </source>
</evidence>
<evidence type="ECO:0000256" key="1">
    <source>
        <dbReference type="SAM" id="MobiDB-lite"/>
    </source>
</evidence>
<keyword evidence="4" id="KW-1185">Reference proteome</keyword>
<dbReference type="EMBL" id="UZAK01000149">
    <property type="protein sequence ID" value="VDO60452.1"/>
    <property type="molecule type" value="Genomic_DNA"/>
</dbReference>
<organism evidence="5">
    <name type="scientific">Schistosoma curassoni</name>
    <dbReference type="NCBI Taxonomy" id="6186"/>
    <lineage>
        <taxon>Eukaryota</taxon>
        <taxon>Metazoa</taxon>
        <taxon>Spiralia</taxon>
        <taxon>Lophotrochozoa</taxon>
        <taxon>Platyhelminthes</taxon>
        <taxon>Trematoda</taxon>
        <taxon>Digenea</taxon>
        <taxon>Strigeidida</taxon>
        <taxon>Schistosomatoidea</taxon>
        <taxon>Schistosomatidae</taxon>
        <taxon>Schistosoma</taxon>
    </lineage>
</organism>
<dbReference type="SUPFAM" id="SSF81383">
    <property type="entry name" value="F-box domain"/>
    <property type="match status" value="1"/>
</dbReference>
<dbReference type="Pfam" id="PF12937">
    <property type="entry name" value="F-box-like"/>
    <property type="match status" value="1"/>
</dbReference>
<dbReference type="WBParaSite" id="SCUD_0000025701-mRNA-1">
    <property type="protein sequence ID" value="SCUD_0000025701-mRNA-1"/>
    <property type="gene ID" value="SCUD_0000025701"/>
</dbReference>
<protein>
    <submittedName>
        <fullName evidence="5">F-box domain-containing protein</fullName>
    </submittedName>
</protein>
<reference evidence="3 4" key="2">
    <citation type="submission" date="2018-11" db="EMBL/GenBank/DDBJ databases">
        <authorList>
            <consortium name="Pathogen Informatics"/>
        </authorList>
    </citation>
    <scope>NUCLEOTIDE SEQUENCE [LARGE SCALE GENOMIC DNA]</scope>
    <source>
        <strain evidence="3">Dakar</strain>
        <strain evidence="4">Dakar, Senegal</strain>
    </source>
</reference>
<dbReference type="AlphaFoldDB" id="A0A183JC51"/>
<dbReference type="Gene3D" id="1.20.1280.50">
    <property type="match status" value="1"/>
</dbReference>